<dbReference type="Gene3D" id="1.10.10.10">
    <property type="entry name" value="Winged helix-like DNA-binding domain superfamily/Winged helix DNA-binding domain"/>
    <property type="match status" value="1"/>
</dbReference>
<dbReference type="CDD" id="cd00383">
    <property type="entry name" value="trans_reg_C"/>
    <property type="match status" value="1"/>
</dbReference>
<feature type="domain" description="OmpR/PhoB-type" evidence="3">
    <location>
        <begin position="58"/>
        <end position="152"/>
    </location>
</feature>
<dbReference type="RefSeq" id="WP_008109533.1">
    <property type="nucleotide sequence ID" value="NZ_FOSD01000007.1"/>
</dbReference>
<comment type="caution">
    <text evidence="4">The sequence shown here is derived from an EMBL/GenBank/DDBJ whole genome shotgun (WGS) entry which is preliminary data.</text>
</comment>
<protein>
    <submittedName>
        <fullName evidence="4">Two-component system, OmpR family, response regulator BasR</fullName>
    </submittedName>
</protein>
<dbReference type="InterPro" id="IPR039420">
    <property type="entry name" value="WalR-like"/>
</dbReference>
<dbReference type="InterPro" id="IPR001867">
    <property type="entry name" value="OmpR/PhoB-type_DNA-bd"/>
</dbReference>
<dbReference type="SMART" id="SM00862">
    <property type="entry name" value="Trans_reg_C"/>
    <property type="match status" value="1"/>
</dbReference>
<dbReference type="Pfam" id="PF00486">
    <property type="entry name" value="Trans_reg_C"/>
    <property type="match status" value="1"/>
</dbReference>
<sequence length="155" mass="17676">MKWMIVAADERLMQELQVVLQRNGCDGDSTVQHLEAGSLEEMLARVHALFNAQQKVETDCVEMGEFTLQLSRKMVWHAGKPLDLTPKEFVILSRLMLAKGEAVQRDTLLKDIYQWATEPATNTLEVHIHNLREKIGKAYIKTLRGVGYRFIVPGK</sequence>
<dbReference type="InterPro" id="IPR036388">
    <property type="entry name" value="WH-like_DNA-bd_sf"/>
</dbReference>
<dbReference type="EMBL" id="FOSD01000007">
    <property type="protein sequence ID" value="SFK45876.1"/>
    <property type="molecule type" value="Genomic_DNA"/>
</dbReference>
<dbReference type="Proteomes" id="UP000198841">
    <property type="component" value="Unassembled WGS sequence"/>
</dbReference>
<evidence type="ECO:0000313" key="4">
    <source>
        <dbReference type="EMBL" id="SFK45876.1"/>
    </source>
</evidence>
<dbReference type="PANTHER" id="PTHR48111">
    <property type="entry name" value="REGULATOR OF RPOS"/>
    <property type="match status" value="1"/>
</dbReference>
<keyword evidence="5" id="KW-1185">Reference proteome</keyword>
<evidence type="ECO:0000256" key="1">
    <source>
        <dbReference type="ARBA" id="ARBA00023125"/>
    </source>
</evidence>
<feature type="DNA-binding region" description="OmpR/PhoB-type" evidence="2">
    <location>
        <begin position="58"/>
        <end position="152"/>
    </location>
</feature>
<keyword evidence="1 2" id="KW-0238">DNA-binding</keyword>
<dbReference type="InterPro" id="IPR016032">
    <property type="entry name" value="Sig_transdc_resp-reg_C-effctor"/>
</dbReference>
<dbReference type="SUPFAM" id="SSF46894">
    <property type="entry name" value="C-terminal effector domain of the bipartite response regulators"/>
    <property type="match status" value="1"/>
</dbReference>
<proteinExistence type="predicted"/>
<dbReference type="PANTHER" id="PTHR48111:SF75">
    <property type="entry name" value="TRANSCRIPTIONAL REGULATORY PROTEIN BASR"/>
    <property type="match status" value="1"/>
</dbReference>
<gene>
    <name evidence="4" type="ORF">SAMN05518863_107118</name>
</gene>
<dbReference type="PROSITE" id="PS51755">
    <property type="entry name" value="OMPR_PHOB"/>
    <property type="match status" value="1"/>
</dbReference>
<evidence type="ECO:0000256" key="2">
    <source>
        <dbReference type="PROSITE-ProRule" id="PRU01091"/>
    </source>
</evidence>
<organism evidence="4 5">
    <name type="scientific">Candidatus Pantoea symbiotica</name>
    <dbReference type="NCBI Taxonomy" id="1884370"/>
    <lineage>
        <taxon>Bacteria</taxon>
        <taxon>Pseudomonadati</taxon>
        <taxon>Pseudomonadota</taxon>
        <taxon>Gammaproteobacteria</taxon>
        <taxon>Enterobacterales</taxon>
        <taxon>Erwiniaceae</taxon>
        <taxon>Pantoea</taxon>
    </lineage>
</organism>
<accession>A0A1I3ZQC8</accession>
<name>A0A1I3ZQC8_9GAMM</name>
<evidence type="ECO:0000313" key="5">
    <source>
        <dbReference type="Proteomes" id="UP000198841"/>
    </source>
</evidence>
<evidence type="ECO:0000259" key="3">
    <source>
        <dbReference type="PROSITE" id="PS51755"/>
    </source>
</evidence>
<reference evidence="4 5" key="1">
    <citation type="submission" date="2016-10" db="EMBL/GenBank/DDBJ databases">
        <authorList>
            <person name="Varghese N."/>
            <person name="Submissions S."/>
        </authorList>
    </citation>
    <scope>NUCLEOTIDE SEQUENCE [LARGE SCALE GENOMIC DNA]</scope>
    <source>
        <strain evidence="4 5">YR512</strain>
    </source>
</reference>